<evidence type="ECO:0000256" key="8">
    <source>
        <dbReference type="ARBA" id="ARBA00062534"/>
    </source>
</evidence>
<dbReference type="GO" id="GO:0000145">
    <property type="term" value="C:exocyst"/>
    <property type="evidence" value="ECO:0007669"/>
    <property type="project" value="UniProtKB-UniRule"/>
</dbReference>
<dbReference type="InterPro" id="IPR014756">
    <property type="entry name" value="Ig_E-set"/>
</dbReference>
<dbReference type="GO" id="GO:0090543">
    <property type="term" value="C:Flemming body"/>
    <property type="evidence" value="ECO:0007669"/>
    <property type="project" value="UniProtKB-SubCell"/>
</dbReference>
<dbReference type="InterPro" id="IPR002909">
    <property type="entry name" value="IPT_dom"/>
</dbReference>
<evidence type="ECO:0000256" key="5">
    <source>
        <dbReference type="ARBA" id="ARBA00022448"/>
    </source>
</evidence>
<name>L9L5K6_TUPCH</name>
<evidence type="ECO:0000256" key="7">
    <source>
        <dbReference type="ARBA" id="ARBA00022927"/>
    </source>
</evidence>
<keyword evidence="7 9" id="KW-0653">Protein transport</keyword>
<organism evidence="12 13">
    <name type="scientific">Tupaia chinensis</name>
    <name type="common">Chinese tree shrew</name>
    <name type="synonym">Tupaia belangeri chinensis</name>
    <dbReference type="NCBI Taxonomy" id="246437"/>
    <lineage>
        <taxon>Eukaryota</taxon>
        <taxon>Metazoa</taxon>
        <taxon>Chordata</taxon>
        <taxon>Craniata</taxon>
        <taxon>Vertebrata</taxon>
        <taxon>Euteleostomi</taxon>
        <taxon>Mammalia</taxon>
        <taxon>Eutheria</taxon>
        <taxon>Euarchontoglires</taxon>
        <taxon>Scandentia</taxon>
        <taxon>Tupaiidae</taxon>
        <taxon>Tupaia</taxon>
    </lineage>
</organism>
<dbReference type="InterPro" id="IPR029175">
    <property type="entry name" value="EXOC2/Sec5"/>
</dbReference>
<dbReference type="GO" id="GO:0006893">
    <property type="term" value="P:Golgi to plasma membrane transport"/>
    <property type="evidence" value="ECO:0007669"/>
    <property type="project" value="UniProtKB-UniRule"/>
</dbReference>
<evidence type="ECO:0000256" key="4">
    <source>
        <dbReference type="ARBA" id="ARBA00017526"/>
    </source>
</evidence>
<reference evidence="13" key="2">
    <citation type="journal article" date="2013" name="Nat. Commun.">
        <title>Genome of the Chinese tree shrew.</title>
        <authorList>
            <person name="Fan Y."/>
            <person name="Huang Z.Y."/>
            <person name="Cao C.C."/>
            <person name="Chen C.S."/>
            <person name="Chen Y.X."/>
            <person name="Fan D.D."/>
            <person name="He J."/>
            <person name="Hou H.L."/>
            <person name="Hu L."/>
            <person name="Hu X.T."/>
            <person name="Jiang X.T."/>
            <person name="Lai R."/>
            <person name="Lang Y.S."/>
            <person name="Liang B."/>
            <person name="Liao S.G."/>
            <person name="Mu D."/>
            <person name="Ma Y.Y."/>
            <person name="Niu Y.Y."/>
            <person name="Sun X.Q."/>
            <person name="Xia J.Q."/>
            <person name="Xiao J."/>
            <person name="Xiong Z.Q."/>
            <person name="Xu L."/>
            <person name="Yang L."/>
            <person name="Zhang Y."/>
            <person name="Zhao W."/>
            <person name="Zhao X.D."/>
            <person name="Zheng Y.T."/>
            <person name="Zhou J.M."/>
            <person name="Zhu Y.B."/>
            <person name="Zhang G.J."/>
            <person name="Wang J."/>
            <person name="Yao Y.G."/>
        </authorList>
    </citation>
    <scope>NUCLEOTIDE SEQUENCE [LARGE SCALE GENOMIC DNA]</scope>
</reference>
<keyword evidence="5 9" id="KW-0813">Transport</keyword>
<evidence type="ECO:0000259" key="10">
    <source>
        <dbReference type="Pfam" id="PF01833"/>
    </source>
</evidence>
<dbReference type="GO" id="GO:0015031">
    <property type="term" value="P:protein transport"/>
    <property type="evidence" value="ECO:0007669"/>
    <property type="project" value="UniProtKB-KW"/>
</dbReference>
<dbReference type="PANTHER" id="PTHR13043:SF1">
    <property type="entry name" value="EXOCYST COMPLEX COMPONENT 2"/>
    <property type="match status" value="1"/>
</dbReference>
<evidence type="ECO:0000256" key="2">
    <source>
        <dbReference type="ARBA" id="ARBA00004476"/>
    </source>
</evidence>
<evidence type="ECO:0000256" key="6">
    <source>
        <dbReference type="ARBA" id="ARBA00022483"/>
    </source>
</evidence>
<evidence type="ECO:0000256" key="1">
    <source>
        <dbReference type="ARBA" id="ARBA00002660"/>
    </source>
</evidence>
<dbReference type="SUPFAM" id="SSF81296">
    <property type="entry name" value="E set domains"/>
    <property type="match status" value="1"/>
</dbReference>
<comment type="subcellular location">
    <subcellularLocation>
        <location evidence="2">Midbody</location>
        <location evidence="2">Midbody ring</location>
    </subcellularLocation>
</comment>
<evidence type="ECO:0000256" key="9">
    <source>
        <dbReference type="RuleBase" id="RU365069"/>
    </source>
</evidence>
<dbReference type="CDD" id="cd00603">
    <property type="entry name" value="IPT_PCSR"/>
    <property type="match status" value="1"/>
</dbReference>
<sequence>MARSRQPPLVTGISPNEGIPWTKVTIRGENLGTGSTDLIGLTICGHNCLLTAEWMSASKIVCRVGQAKNDKGDIIVTTKSGGKGTSTVSFKLLKPEKIGILDQSAVWVDEMNYYDMRTDRNKGISPLSLRPANPLGIEIEKSKFPQKDLEMLFHGMSADFTSENFSAAWYLIENHSTTSFEQLKTAVTNLKRQANKKSEGSLAYVKGGLSTFFEAQDALSAIHQKLEADGTEKVEGSMTQKLENVLNKASNTADTLFQEVLGRKDKADSTRNALNVLQRFKFLFNLPLNIERNIQKGDYDVVINDYEKAKSLFGKTEVQVFKKYYAEVETRIEALRELLVDKLLETPSTLHDQKRYIRYLSDLHASGDPAWQCIGAQHKWILQLMHSCKEGYVKDLKGKNFASHLLCWNPSLHSPMLELDSDVRPSVLGHLSQTASLKRGSSFQSARDDTWRYKTPHRVAFVEKLTKLVLSQLPNFWKLWISYVNGSLFSETAEKSGQIERSKNVRQRQNDFKKMIQEVMYSLVKLIRGALLPLSIREGEARQYGGWEVKSELSGQWLAHAIQTVRLTYESLTALEIPNDMLQTIQDLILDLRVRCVMVTLQHTAEEIKRLAEKEDWIVDNEGLTSLPCQFEQCIVHSLQSLKGVLECKPGEASEQRLLIVLSNCCYLERHTFLNIAEHFEKHNFQGIEKITQVSMASLKELDQRLFENYIELKTDPIVGSLETGIYAGYFDWKDCPPPTGCFLDSLPCQFPVPRKAFAVPGSLLHVKLHLGHLSTGNLKPEGSITVQPRRAGSASTNCRLPSPILISGVRNYLKEALVNIIAVHAEVFTISKELVPRVLSKVVEAVSEELSRLMQCVASFSKNGALQARLEICALRDTVAVYLTSESRSSFKQAVEALPQLSSGADKKLLEELLNKFKSSMHLQLTCFQSTSSTMMKT</sequence>
<dbReference type="GO" id="GO:0006887">
    <property type="term" value="P:exocytosis"/>
    <property type="evidence" value="ECO:0007669"/>
    <property type="project" value="UniProtKB-KW"/>
</dbReference>
<feature type="domain" description="Exocyst complex component EXOC2/Sec5 N-terminal" evidence="11">
    <location>
        <begin position="133"/>
        <end position="649"/>
    </location>
</feature>
<gene>
    <name evidence="12" type="ORF">TREES_T100006289</name>
</gene>
<proteinExistence type="inferred from homology"/>
<feature type="domain" description="IPT/TIG" evidence="10">
    <location>
        <begin position="8"/>
        <end position="91"/>
    </location>
</feature>
<comment type="subunit">
    <text evidence="9">Component of the exocyst complex.</text>
</comment>
<keyword evidence="13" id="KW-1185">Reference proteome</keyword>
<evidence type="ECO:0000313" key="13">
    <source>
        <dbReference type="Proteomes" id="UP000011518"/>
    </source>
</evidence>
<dbReference type="InterPro" id="IPR013783">
    <property type="entry name" value="Ig-like_fold"/>
</dbReference>
<dbReference type="FunCoup" id="L9L5K6">
    <property type="interactions" value="2305"/>
</dbReference>
<evidence type="ECO:0000313" key="12">
    <source>
        <dbReference type="EMBL" id="ELW70351.1"/>
    </source>
</evidence>
<accession>L9L5K6</accession>
<feature type="domain" description="Exocyst complex component EXOC2/Sec5 N-terminal" evidence="11">
    <location>
        <begin position="653"/>
        <end position="740"/>
    </location>
</feature>
<feature type="domain" description="Exocyst complex component EXOC2/Sec5 N-terminal" evidence="11">
    <location>
        <begin position="808"/>
        <end position="929"/>
    </location>
</feature>
<dbReference type="InParanoid" id="L9L5K6"/>
<dbReference type="Gene3D" id="2.60.40.10">
    <property type="entry name" value="Immunoglobulins"/>
    <property type="match status" value="1"/>
</dbReference>
<dbReference type="FunFam" id="2.60.40.10:FF:000196">
    <property type="entry name" value="Exocyst complex component 2"/>
    <property type="match status" value="1"/>
</dbReference>
<evidence type="ECO:0000259" key="11">
    <source>
        <dbReference type="Pfam" id="PF15469"/>
    </source>
</evidence>
<comment type="similarity">
    <text evidence="3 9">Belongs to the SEC5 family.</text>
</comment>
<dbReference type="PANTHER" id="PTHR13043">
    <property type="entry name" value="EXOCYST COMPLEX COMPONENT SEC5"/>
    <property type="match status" value="1"/>
</dbReference>
<dbReference type="STRING" id="246437.L9L5K6"/>
<dbReference type="Proteomes" id="UP000011518">
    <property type="component" value="Unassembled WGS sequence"/>
</dbReference>
<comment type="subunit">
    <text evidence="8">The exocyst complex is composed of EXOC1, EXOC2, EXOC3, EXOC4, EXOC5, EXOC6, EXOC7 and EXOC8. Interacts with EXOC3L1. Interacts with GNEFR/DELGEF; this interaction occurs only in the presence of magnesium or manganese and is stimulated by dCTP or GTP. Interacts with RALA and RALB. Interacts with ARL13B; regulates ARL13B localization to the cilium membrane.</text>
</comment>
<dbReference type="AlphaFoldDB" id="L9L5K6"/>
<comment type="function">
    <text evidence="1 9">Component of the exocyst complex involved in the docking of exocytic vesicles with fusion sites on the plasma membrane.</text>
</comment>
<protein>
    <recommendedName>
        <fullName evidence="4 9">Exocyst complex component 2</fullName>
    </recommendedName>
</protein>
<reference evidence="13" key="1">
    <citation type="submission" date="2012-07" db="EMBL/GenBank/DDBJ databases">
        <title>Genome of the Chinese tree shrew, a rising model animal genetically related to primates.</title>
        <authorList>
            <person name="Zhang G."/>
            <person name="Fan Y."/>
            <person name="Yao Y."/>
            <person name="Huang Z."/>
        </authorList>
    </citation>
    <scope>NUCLEOTIDE SEQUENCE [LARGE SCALE GENOMIC DNA]</scope>
</reference>
<dbReference type="Pfam" id="PF15469">
    <property type="entry name" value="Sec5"/>
    <property type="match status" value="3"/>
</dbReference>
<dbReference type="InterPro" id="IPR039481">
    <property type="entry name" value="EXOC2/Sec5_N_dom"/>
</dbReference>
<keyword evidence="6 9" id="KW-0268">Exocytosis</keyword>
<dbReference type="Pfam" id="PF01833">
    <property type="entry name" value="TIG"/>
    <property type="match status" value="1"/>
</dbReference>
<dbReference type="EMBL" id="KB320499">
    <property type="protein sequence ID" value="ELW70351.1"/>
    <property type="molecule type" value="Genomic_DNA"/>
</dbReference>
<evidence type="ECO:0000256" key="3">
    <source>
        <dbReference type="ARBA" id="ARBA00010578"/>
    </source>
</evidence>